<keyword evidence="3" id="KW-1185">Reference proteome</keyword>
<dbReference type="AlphaFoldDB" id="A0A1H6TU15"/>
<keyword evidence="1" id="KW-0732">Signal</keyword>
<dbReference type="GO" id="GO:0009279">
    <property type="term" value="C:cell outer membrane"/>
    <property type="evidence" value="ECO:0007669"/>
    <property type="project" value="TreeGrafter"/>
</dbReference>
<sequence length="504" mass="58601">MKNKIKICSGLFALVTVFNSYLLAEAAPNALDILTDRENEREAAKDRLDPELQALHDELAAQQKNEPKTIDAKLPPPVTFEGDDISFNEKNGEVFAKGHVKVTQLEARMTTDALRGNTQNSDVYVEDKMHLLQVQAPPLVLDGYKTNYNYQKKTGTMENAKGKVDGRYIKGEKLEFYPDEMIIYNGSVTKCPAIKPDYHISAEKIEIWPDDHMVAYNVKFYIKNQVIYSTKKYETKIGKNKKGENTAFPRVRYSKEDGITIRQDFEQELKKNVNAYAELSYSPKRDFKNVYGVGWKNSLLKLALETGDYEDGDNNWIKKEPTFLIDYGPKQIGDFPFHYSFSSEYGKWDDDIKTSWHQSYSVYVDRDPIKFSPSLSLYTGFGYKIIKESYDNSQINTVMYDGVLLKDINPKLTVYTSYHYTKDSKVQSAFDYGNADFAKNIESGFSYKFDDKNRFVAEQSYDVDKKQTHDFDYYWYHDLHCAQMEVRYREKRDAWSVKFHLKNW</sequence>
<feature type="chain" id="PRO_5011760158" evidence="1">
    <location>
        <begin position="27"/>
        <end position="504"/>
    </location>
</feature>
<reference evidence="2 3" key="1">
    <citation type="submission" date="2016-10" db="EMBL/GenBank/DDBJ databases">
        <authorList>
            <person name="de Groot N.N."/>
        </authorList>
    </citation>
    <scope>NUCLEOTIDE SEQUENCE [LARGE SCALE GENOMIC DNA]</scope>
    <source>
        <strain evidence="2 3">DSM 2179</strain>
    </source>
</reference>
<dbReference type="STRING" id="84035.SAMN05660742_101187"/>
<evidence type="ECO:0000256" key="1">
    <source>
        <dbReference type="SAM" id="SignalP"/>
    </source>
</evidence>
<protein>
    <submittedName>
        <fullName evidence="2">LPS-assembly protein</fullName>
    </submittedName>
</protein>
<dbReference type="PANTHER" id="PTHR30189">
    <property type="entry name" value="LPS-ASSEMBLY PROTEIN"/>
    <property type="match status" value="1"/>
</dbReference>
<dbReference type="EMBL" id="FNZK01000001">
    <property type="protein sequence ID" value="SEI83549.1"/>
    <property type="molecule type" value="Genomic_DNA"/>
</dbReference>
<dbReference type="RefSeq" id="WP_019551898.1">
    <property type="nucleotide sequence ID" value="NZ_FNZK01000001.1"/>
</dbReference>
<dbReference type="Proteomes" id="UP000199662">
    <property type="component" value="Unassembled WGS sequence"/>
</dbReference>
<dbReference type="GO" id="GO:1990351">
    <property type="term" value="C:transporter complex"/>
    <property type="evidence" value="ECO:0007669"/>
    <property type="project" value="TreeGrafter"/>
</dbReference>
<feature type="signal peptide" evidence="1">
    <location>
        <begin position="1"/>
        <end position="26"/>
    </location>
</feature>
<name>A0A1H6TU15_9FIRM</name>
<proteinExistence type="predicted"/>
<evidence type="ECO:0000313" key="3">
    <source>
        <dbReference type="Proteomes" id="UP000199662"/>
    </source>
</evidence>
<dbReference type="Gene3D" id="2.60.450.10">
    <property type="entry name" value="Lipopolysaccharide (LPS) transport protein A like domain"/>
    <property type="match status" value="1"/>
</dbReference>
<accession>A0A1H6TU15</accession>
<evidence type="ECO:0000313" key="2">
    <source>
        <dbReference type="EMBL" id="SEI83549.1"/>
    </source>
</evidence>
<organism evidence="2 3">
    <name type="scientific">Propionispira arboris</name>
    <dbReference type="NCBI Taxonomy" id="84035"/>
    <lineage>
        <taxon>Bacteria</taxon>
        <taxon>Bacillati</taxon>
        <taxon>Bacillota</taxon>
        <taxon>Negativicutes</taxon>
        <taxon>Selenomonadales</taxon>
        <taxon>Selenomonadaceae</taxon>
        <taxon>Propionispira</taxon>
    </lineage>
</organism>
<dbReference type="InterPro" id="IPR050218">
    <property type="entry name" value="LptD"/>
</dbReference>
<dbReference type="PANTHER" id="PTHR30189:SF1">
    <property type="entry name" value="LPS-ASSEMBLY PROTEIN LPTD"/>
    <property type="match status" value="1"/>
</dbReference>
<gene>
    <name evidence="2" type="ORF">SAMN05660742_101187</name>
</gene>